<keyword evidence="2" id="KW-1185">Reference proteome</keyword>
<evidence type="ECO:0000313" key="2">
    <source>
        <dbReference type="Proteomes" id="UP000807306"/>
    </source>
</evidence>
<name>A0A9P6E3L3_9AGAR</name>
<dbReference type="OrthoDB" id="2527272at2759"/>
<comment type="caution">
    <text evidence="1">The sequence shown here is derived from an EMBL/GenBank/DDBJ whole genome shotgun (WGS) entry which is preliminary data.</text>
</comment>
<accession>A0A9P6E3L3</accession>
<proteinExistence type="predicted"/>
<dbReference type="Proteomes" id="UP000807306">
    <property type="component" value="Unassembled WGS sequence"/>
</dbReference>
<protein>
    <submittedName>
        <fullName evidence="1">Uncharacterized protein</fullName>
    </submittedName>
</protein>
<dbReference type="AlphaFoldDB" id="A0A9P6E3L3"/>
<evidence type="ECO:0000313" key="1">
    <source>
        <dbReference type="EMBL" id="KAF9521859.1"/>
    </source>
</evidence>
<gene>
    <name evidence="1" type="ORF">CPB83DRAFT_778003</name>
</gene>
<sequence length="128" mass="14066">MYNFHASANAYMMFWNHGYGSSSASSRADLGRRHIWQAFVQESIRMVAAASDRTLETQQNIPIEDLTKFAFDSLGDEGKVCLAEGHDCSECTKPYRTGIEEDTEVEGAEPVKMIVIDGVVIGSAVSLV</sequence>
<reference evidence="1" key="1">
    <citation type="submission" date="2020-11" db="EMBL/GenBank/DDBJ databases">
        <authorList>
            <consortium name="DOE Joint Genome Institute"/>
            <person name="Ahrendt S."/>
            <person name="Riley R."/>
            <person name="Andreopoulos W."/>
            <person name="Labutti K."/>
            <person name="Pangilinan J."/>
            <person name="Ruiz-Duenas F.J."/>
            <person name="Barrasa J.M."/>
            <person name="Sanchez-Garcia M."/>
            <person name="Camarero S."/>
            <person name="Miyauchi S."/>
            <person name="Serrano A."/>
            <person name="Linde D."/>
            <person name="Babiker R."/>
            <person name="Drula E."/>
            <person name="Ayuso-Fernandez I."/>
            <person name="Pacheco R."/>
            <person name="Padilla G."/>
            <person name="Ferreira P."/>
            <person name="Barriuso J."/>
            <person name="Kellner H."/>
            <person name="Castanera R."/>
            <person name="Alfaro M."/>
            <person name="Ramirez L."/>
            <person name="Pisabarro A.G."/>
            <person name="Kuo A."/>
            <person name="Tritt A."/>
            <person name="Lipzen A."/>
            <person name="He G."/>
            <person name="Yan M."/>
            <person name="Ng V."/>
            <person name="Cullen D."/>
            <person name="Martin F."/>
            <person name="Rosso M.-N."/>
            <person name="Henrissat B."/>
            <person name="Hibbett D."/>
            <person name="Martinez A.T."/>
            <person name="Grigoriev I.V."/>
        </authorList>
    </citation>
    <scope>NUCLEOTIDE SEQUENCE</scope>
    <source>
        <strain evidence="1">CBS 506.95</strain>
    </source>
</reference>
<organism evidence="1 2">
    <name type="scientific">Crepidotus variabilis</name>
    <dbReference type="NCBI Taxonomy" id="179855"/>
    <lineage>
        <taxon>Eukaryota</taxon>
        <taxon>Fungi</taxon>
        <taxon>Dikarya</taxon>
        <taxon>Basidiomycota</taxon>
        <taxon>Agaricomycotina</taxon>
        <taxon>Agaricomycetes</taxon>
        <taxon>Agaricomycetidae</taxon>
        <taxon>Agaricales</taxon>
        <taxon>Agaricineae</taxon>
        <taxon>Crepidotaceae</taxon>
        <taxon>Crepidotus</taxon>
    </lineage>
</organism>
<dbReference type="EMBL" id="MU157981">
    <property type="protein sequence ID" value="KAF9521859.1"/>
    <property type="molecule type" value="Genomic_DNA"/>
</dbReference>